<dbReference type="SUPFAM" id="SSF54695">
    <property type="entry name" value="POZ domain"/>
    <property type="match status" value="1"/>
</dbReference>
<protein>
    <submittedName>
        <fullName evidence="1">BTB domain-containing protein</fullName>
    </submittedName>
</protein>
<dbReference type="Pfam" id="PF00651">
    <property type="entry name" value="BTB"/>
    <property type="match status" value="1"/>
</dbReference>
<dbReference type="InterPro" id="IPR000210">
    <property type="entry name" value="BTB/POZ_dom"/>
</dbReference>
<reference evidence="2" key="1">
    <citation type="journal article" date="2008" name="Nat. Genet.">
        <title>The Pristionchus pacificus genome provides a unique perspective on nematode lifestyle and parasitism.</title>
        <authorList>
            <person name="Dieterich C."/>
            <person name="Clifton S.W."/>
            <person name="Schuster L.N."/>
            <person name="Chinwalla A."/>
            <person name="Delehaunty K."/>
            <person name="Dinkelacker I."/>
            <person name="Fulton L."/>
            <person name="Fulton R."/>
            <person name="Godfrey J."/>
            <person name="Minx P."/>
            <person name="Mitreva M."/>
            <person name="Roeseler W."/>
            <person name="Tian H."/>
            <person name="Witte H."/>
            <person name="Yang S.P."/>
            <person name="Wilson R.K."/>
            <person name="Sommer R.J."/>
        </authorList>
    </citation>
    <scope>NUCLEOTIDE SEQUENCE [LARGE SCALE GENOMIC DNA]</scope>
    <source>
        <strain evidence="2">PS312</strain>
    </source>
</reference>
<dbReference type="PANTHER" id="PTHR47022:SF1">
    <property type="entry name" value="BTB AND MATH DOMAIN-CONTAINING PROTEIN 36-RELATED"/>
    <property type="match status" value="1"/>
</dbReference>
<dbReference type="PROSITE" id="PS50144">
    <property type="entry name" value="MATH"/>
    <property type="match status" value="1"/>
</dbReference>
<reference evidence="1" key="2">
    <citation type="submission" date="2022-06" db="UniProtKB">
        <authorList>
            <consortium name="EnsemblMetazoa"/>
        </authorList>
    </citation>
    <scope>IDENTIFICATION</scope>
    <source>
        <strain evidence="1">PS312</strain>
    </source>
</reference>
<evidence type="ECO:0000313" key="1">
    <source>
        <dbReference type="EnsemblMetazoa" id="PPA03204.1"/>
    </source>
</evidence>
<dbReference type="Pfam" id="PF22486">
    <property type="entry name" value="MATH_2"/>
    <property type="match status" value="1"/>
</dbReference>
<dbReference type="InterPro" id="IPR008974">
    <property type="entry name" value="TRAF-like"/>
</dbReference>
<evidence type="ECO:0000313" key="2">
    <source>
        <dbReference type="Proteomes" id="UP000005239"/>
    </source>
</evidence>
<organism evidence="1 2">
    <name type="scientific">Pristionchus pacificus</name>
    <name type="common">Parasitic nematode worm</name>
    <dbReference type="NCBI Taxonomy" id="54126"/>
    <lineage>
        <taxon>Eukaryota</taxon>
        <taxon>Metazoa</taxon>
        <taxon>Ecdysozoa</taxon>
        <taxon>Nematoda</taxon>
        <taxon>Chromadorea</taxon>
        <taxon>Rhabditida</taxon>
        <taxon>Rhabditina</taxon>
        <taxon>Diplogasteromorpha</taxon>
        <taxon>Diplogasteroidea</taxon>
        <taxon>Neodiplogasteridae</taxon>
        <taxon>Pristionchus</taxon>
    </lineage>
</organism>
<sequence>MSKWTDCDAREDAITLEAVRRKSPSLRTVPEVRAMRQMSRKKNFGKPAHTLAEAPTTTAALMSDHIRLTASITRMKEALTLTSQQSTDVEVDGLRWCVFLEAAQVSDGEGTPSFLAVALRTRENKSTIWRADATIAFLLVNAEDGVKSVKFECAHTFDHKSAGALKKMIEFDRLVSEAEGFLRDDRFTVEVRFAVNNATGIRRSTRFDFTVESDERHDVCLVVDGRRVFVGKQYLALHSPVFRAMFYGNFDEKDKKEIELKDVNCEEFIQLLNVIYPSFHKITDANVEFLLVLGDRFEIKFVIDECERVLISSGKYTNIGKLRLADQFRLIELQDHCLGALAQTADISALQYSTEFEELSSDAKASILHHFMRLTRESH</sequence>
<accession>A0A8R1U4V2</accession>
<dbReference type="InterPro" id="IPR002083">
    <property type="entry name" value="MATH/TRAF_dom"/>
</dbReference>
<dbReference type="CDD" id="cd00121">
    <property type="entry name" value="MATH"/>
    <property type="match status" value="1"/>
</dbReference>
<dbReference type="SMART" id="SM00225">
    <property type="entry name" value="BTB"/>
    <property type="match status" value="1"/>
</dbReference>
<dbReference type="Proteomes" id="UP000005239">
    <property type="component" value="Unassembled WGS sequence"/>
</dbReference>
<dbReference type="CDD" id="cd18186">
    <property type="entry name" value="BTB_POZ_ZBTB_KLHL-like"/>
    <property type="match status" value="1"/>
</dbReference>
<dbReference type="AlphaFoldDB" id="A0A2A6BKM2"/>
<dbReference type="Gene3D" id="2.60.210.10">
    <property type="entry name" value="Apoptosis, Tumor Necrosis Factor Receptor Associated Protein 2, Chain A"/>
    <property type="match status" value="1"/>
</dbReference>
<dbReference type="Gene3D" id="3.30.710.10">
    <property type="entry name" value="Potassium Channel Kv1.1, Chain A"/>
    <property type="match status" value="1"/>
</dbReference>
<gene>
    <name evidence="1" type="primary">WBGene00092758</name>
</gene>
<proteinExistence type="predicted"/>
<accession>A0A2A6BKM2</accession>
<dbReference type="PROSITE" id="PS50097">
    <property type="entry name" value="BTB"/>
    <property type="match status" value="1"/>
</dbReference>
<dbReference type="OrthoDB" id="409824at2759"/>
<keyword evidence="2" id="KW-1185">Reference proteome</keyword>
<name>A0A2A6BKM2_PRIPA</name>
<dbReference type="EnsemblMetazoa" id="PPA03204.1">
    <property type="protein sequence ID" value="PPA03204.1"/>
    <property type="gene ID" value="WBGene00092758"/>
</dbReference>
<dbReference type="SUPFAM" id="SSF49599">
    <property type="entry name" value="TRAF domain-like"/>
    <property type="match status" value="1"/>
</dbReference>
<dbReference type="InterPro" id="IPR011333">
    <property type="entry name" value="SKP1/BTB/POZ_sf"/>
</dbReference>
<dbReference type="PANTHER" id="PTHR47022">
    <property type="entry name" value="BTB AND MATH DOMAIN-CONTAINING PROTEIN 36-RELATED"/>
    <property type="match status" value="1"/>
</dbReference>